<dbReference type="Proteomes" id="UP000217311">
    <property type="component" value="Chromosome"/>
</dbReference>
<gene>
    <name evidence="2" type="ORF">CA606_11700</name>
</gene>
<dbReference type="EMBL" id="CP023315">
    <property type="protein sequence ID" value="ATC32939.1"/>
    <property type="molecule type" value="Genomic_DNA"/>
</dbReference>
<evidence type="ECO:0000259" key="1">
    <source>
        <dbReference type="SMART" id="SM00871"/>
    </source>
</evidence>
<name>A0A290MLR2_CAUVI</name>
<sequence length="164" mass="17550">MTHSAHPPPALTGEPRIEQSPPLRLVGLARDYALDDPGMLAALPRQWAEFAPRMLGLAHQGTLVAFGVALPTNDPSRLRYMAAVPASPGPQPEDLEVLDLPAGSYLVHPHLGHVSTLYRTVEGACAGLEAPAGKPGFLEYYGPGFDPETGLGDLEVWTPLEDQR</sequence>
<dbReference type="Pfam" id="PF06445">
    <property type="entry name" value="GyrI-like"/>
    <property type="match status" value="1"/>
</dbReference>
<proteinExistence type="predicted"/>
<dbReference type="RefSeq" id="WP_096052338.1">
    <property type="nucleotide sequence ID" value="NZ_CP023315.3"/>
</dbReference>
<evidence type="ECO:0000313" key="3">
    <source>
        <dbReference type="Proteomes" id="UP000217311"/>
    </source>
</evidence>
<protein>
    <recommendedName>
        <fullName evidence="1">AraC effector-binding domain-containing protein</fullName>
    </recommendedName>
</protein>
<dbReference type="AlphaFoldDB" id="A0A290MLR2"/>
<dbReference type="Gene3D" id="3.20.80.10">
    <property type="entry name" value="Regulatory factor, effector binding domain"/>
    <property type="match status" value="1"/>
</dbReference>
<dbReference type="InterPro" id="IPR011256">
    <property type="entry name" value="Reg_factor_effector_dom_sf"/>
</dbReference>
<evidence type="ECO:0000313" key="2">
    <source>
        <dbReference type="EMBL" id="ATC32939.1"/>
    </source>
</evidence>
<organism evidence="2 3">
    <name type="scientific">Caulobacter vibrioides</name>
    <name type="common">Caulobacter crescentus</name>
    <dbReference type="NCBI Taxonomy" id="155892"/>
    <lineage>
        <taxon>Bacteria</taxon>
        <taxon>Pseudomonadati</taxon>
        <taxon>Pseudomonadota</taxon>
        <taxon>Alphaproteobacteria</taxon>
        <taxon>Caulobacterales</taxon>
        <taxon>Caulobacteraceae</taxon>
        <taxon>Caulobacter</taxon>
    </lineage>
</organism>
<reference evidence="3" key="1">
    <citation type="submission" date="2017-09" db="EMBL/GenBank/DDBJ databases">
        <title>Genome evolution observed in wild isolates of Caulobacter crescentus.</title>
        <authorList>
            <person name="Ely B."/>
            <person name="Wilson K."/>
            <person name="Scott D."/>
        </authorList>
    </citation>
    <scope>NUCLEOTIDE SEQUENCE [LARGE SCALE GENOMIC DNA]</scope>
    <source>
        <strain evidence="3">CB13b1a</strain>
    </source>
</reference>
<dbReference type="SMART" id="SM00871">
    <property type="entry name" value="AraC_E_bind"/>
    <property type="match status" value="1"/>
</dbReference>
<dbReference type="InterPro" id="IPR010499">
    <property type="entry name" value="AraC_E-bd"/>
</dbReference>
<dbReference type="InterPro" id="IPR029442">
    <property type="entry name" value="GyrI-like"/>
</dbReference>
<accession>A0A290MLR2</accession>
<feature type="domain" description="AraC effector-binding" evidence="1">
    <location>
        <begin position="13"/>
        <end position="161"/>
    </location>
</feature>
<dbReference type="SUPFAM" id="SSF55136">
    <property type="entry name" value="Probable bacterial effector-binding domain"/>
    <property type="match status" value="1"/>
</dbReference>